<keyword evidence="2 3" id="KW-0040">ANK repeat</keyword>
<protein>
    <submittedName>
        <fullName evidence="5">Ankyrin Repeat Protein</fullName>
    </submittedName>
</protein>
<dbReference type="Pfam" id="PF12796">
    <property type="entry name" value="Ank_2"/>
    <property type="match status" value="1"/>
</dbReference>
<dbReference type="SMART" id="SM00248">
    <property type="entry name" value="ANK"/>
    <property type="match status" value="2"/>
</dbReference>
<keyword evidence="6" id="KW-1185">Reference proteome</keyword>
<dbReference type="EMBL" id="CAICTM010000561">
    <property type="protein sequence ID" value="CAB9512921.1"/>
    <property type="molecule type" value="Genomic_DNA"/>
</dbReference>
<feature type="repeat" description="ANK" evidence="3">
    <location>
        <begin position="807"/>
        <end position="839"/>
    </location>
</feature>
<keyword evidence="1" id="KW-0677">Repeat</keyword>
<sequence>MSDTIALSTVWEEKILDLCKIFPTEEQSQRGTTQTTGLPQDMPVPWRSDPSYGQSVPFRTWSPLRAQIEDASDRAITLQQLRNLRDYIKRLCKAGILKKSSTFKDGTKGTTAATDDRVFWFTINQYDINELVLKKIIPQERACSWVELVADPTNPAQPPDTYLSHAWAESFRDLMLSIEHHAQENRVDPDHTYWYCLCANNQWDISGQLNTTLKTSPFFRALENSRETLLLMDRQGIVMKRAWCLFEWYETIEGLKRADSLKVATGLGMVGSSMVQTGIYVDMLKGLDSKEAQASDPRDLRRIQNSIVGEDETKDLVMIARIESATKSGRIVVEKEHCLQTGDIVVYHVGVGDPLFFHTDCGQQKTAVEGDKFIVKLVSGQPRELELYRYCDDNRPELGTKPLIMQGGTMGNLVRNDYATLHEKWLDAKVEKFVDLDEKVVAQATSDCEESRQSRRSLGDNRAPAYRAITLMELRAFYQEVKKRFQDEAWNRESFEKAQKRHRSILGRNEGPGEHYGNSSEFGWDGEWKSLTWYHIKHLVILDKLLGENNENNSVEDLERSYVDVIPGKKALRGQYHFTFNWNVPFSEFMDGIEWLAEARRMPDTTPFLIYPLTMNVATRKEYYDSTVWEHCMRASEAAVVHTGNLNRAGPLLDIHNAVSQNKSIDLVCATGTLALVRPFAAGSWEFGRFDVASALKYVDINVFKAQSHEKSYHDRFMSIGKVGLSKLNRKLRSAGAGPVLRDAAFNNDTTRVENVFRQCPWLSMQSARLQGPLGETPLHIAASTDSIQVLEMLLQKSADVNAMDFDGETPLHLAALAGKTRSARILLDAGADPMQESFFSETPLEVALQKPAFFLIDYRPVQELLRSFPHEYVVMQHGDAWWGSDCS</sequence>
<gene>
    <name evidence="5" type="ORF">SEMRO_562_G166920.1</name>
</gene>
<feature type="compositionally biased region" description="Polar residues" evidence="4">
    <location>
        <begin position="26"/>
        <end position="38"/>
    </location>
</feature>
<feature type="region of interest" description="Disordered" evidence="4">
    <location>
        <begin position="26"/>
        <end position="45"/>
    </location>
</feature>
<evidence type="ECO:0000256" key="3">
    <source>
        <dbReference type="PROSITE-ProRule" id="PRU00023"/>
    </source>
</evidence>
<reference evidence="5" key="1">
    <citation type="submission" date="2020-06" db="EMBL/GenBank/DDBJ databases">
        <authorList>
            <consortium name="Plant Systems Biology data submission"/>
        </authorList>
    </citation>
    <scope>NUCLEOTIDE SEQUENCE</scope>
    <source>
        <strain evidence="5">D6</strain>
    </source>
</reference>
<name>A0A9N8HG77_9STRA</name>
<dbReference type="PROSITE" id="PS50088">
    <property type="entry name" value="ANK_REPEAT"/>
    <property type="match status" value="2"/>
</dbReference>
<dbReference type="PANTHER" id="PTHR24171">
    <property type="entry name" value="ANKYRIN REPEAT DOMAIN-CONTAINING PROTEIN 39-RELATED"/>
    <property type="match status" value="1"/>
</dbReference>
<evidence type="ECO:0000256" key="2">
    <source>
        <dbReference type="ARBA" id="ARBA00023043"/>
    </source>
</evidence>
<accession>A0A9N8HG77</accession>
<evidence type="ECO:0000313" key="6">
    <source>
        <dbReference type="Proteomes" id="UP001153069"/>
    </source>
</evidence>
<dbReference type="Proteomes" id="UP001153069">
    <property type="component" value="Unassembled WGS sequence"/>
</dbReference>
<dbReference type="PROSITE" id="PS50297">
    <property type="entry name" value="ANK_REP_REGION"/>
    <property type="match status" value="2"/>
</dbReference>
<feature type="repeat" description="ANK" evidence="3">
    <location>
        <begin position="774"/>
        <end position="806"/>
    </location>
</feature>
<dbReference type="InterPro" id="IPR036770">
    <property type="entry name" value="Ankyrin_rpt-contain_sf"/>
</dbReference>
<dbReference type="SUPFAM" id="SSF48403">
    <property type="entry name" value="Ankyrin repeat"/>
    <property type="match status" value="1"/>
</dbReference>
<dbReference type="InterPro" id="IPR002110">
    <property type="entry name" value="Ankyrin_rpt"/>
</dbReference>
<proteinExistence type="predicted"/>
<comment type="caution">
    <text evidence="5">The sequence shown here is derived from an EMBL/GenBank/DDBJ whole genome shotgun (WGS) entry which is preliminary data.</text>
</comment>
<dbReference type="AlphaFoldDB" id="A0A9N8HG77"/>
<evidence type="ECO:0000313" key="5">
    <source>
        <dbReference type="EMBL" id="CAB9512921.1"/>
    </source>
</evidence>
<organism evidence="5 6">
    <name type="scientific">Seminavis robusta</name>
    <dbReference type="NCBI Taxonomy" id="568900"/>
    <lineage>
        <taxon>Eukaryota</taxon>
        <taxon>Sar</taxon>
        <taxon>Stramenopiles</taxon>
        <taxon>Ochrophyta</taxon>
        <taxon>Bacillariophyta</taxon>
        <taxon>Bacillariophyceae</taxon>
        <taxon>Bacillariophycidae</taxon>
        <taxon>Naviculales</taxon>
        <taxon>Naviculaceae</taxon>
        <taxon>Seminavis</taxon>
    </lineage>
</organism>
<dbReference type="Gene3D" id="1.25.40.20">
    <property type="entry name" value="Ankyrin repeat-containing domain"/>
    <property type="match status" value="1"/>
</dbReference>
<dbReference type="OrthoDB" id="202480at2759"/>
<evidence type="ECO:0000256" key="4">
    <source>
        <dbReference type="SAM" id="MobiDB-lite"/>
    </source>
</evidence>
<evidence type="ECO:0000256" key="1">
    <source>
        <dbReference type="ARBA" id="ARBA00022737"/>
    </source>
</evidence>